<feature type="domain" description="S1 motif" evidence="5">
    <location>
        <begin position="460"/>
        <end position="529"/>
    </location>
</feature>
<dbReference type="SMART" id="SM00316">
    <property type="entry name" value="S1"/>
    <property type="match status" value="4"/>
</dbReference>
<keyword evidence="7" id="KW-1185">Reference proteome</keyword>
<feature type="compositionally biased region" description="Low complexity" evidence="4">
    <location>
        <begin position="188"/>
        <end position="226"/>
    </location>
</feature>
<feature type="region of interest" description="Disordered" evidence="4">
    <location>
        <begin position="117"/>
        <end position="167"/>
    </location>
</feature>
<name>A0ABZ2LCR8_9BACT</name>
<dbReference type="PRINTS" id="PR00681">
    <property type="entry name" value="RIBOSOMALS1"/>
</dbReference>
<reference evidence="6" key="1">
    <citation type="submission" date="2021-12" db="EMBL/GenBank/DDBJ databases">
        <title>Discovery of the Pendulisporaceae a myxobacterial family with distinct sporulation behavior and unique specialized metabolism.</title>
        <authorList>
            <person name="Garcia R."/>
            <person name="Popoff A."/>
            <person name="Bader C.D."/>
            <person name="Loehr J."/>
            <person name="Walesch S."/>
            <person name="Walt C."/>
            <person name="Boldt J."/>
            <person name="Bunk B."/>
            <person name="Haeckl F.J.F.P.J."/>
            <person name="Gunesch A.P."/>
            <person name="Birkelbach J."/>
            <person name="Nuebel U."/>
            <person name="Pietschmann T."/>
            <person name="Bach T."/>
            <person name="Mueller R."/>
        </authorList>
    </citation>
    <scope>NUCLEOTIDE SEQUENCE</scope>
    <source>
        <strain evidence="6">MSr11367</strain>
    </source>
</reference>
<evidence type="ECO:0000256" key="3">
    <source>
        <dbReference type="ARBA" id="ARBA00023274"/>
    </source>
</evidence>
<keyword evidence="2" id="KW-0689">Ribosomal protein</keyword>
<gene>
    <name evidence="6" type="ORF">LVJ94_04670</name>
</gene>
<feature type="compositionally biased region" description="Low complexity" evidence="4">
    <location>
        <begin position="130"/>
        <end position="154"/>
    </location>
</feature>
<dbReference type="PROSITE" id="PS50126">
    <property type="entry name" value="S1"/>
    <property type="match status" value="4"/>
</dbReference>
<dbReference type="RefSeq" id="WP_394836186.1">
    <property type="nucleotide sequence ID" value="NZ_CP089929.1"/>
</dbReference>
<dbReference type="InterPro" id="IPR035104">
    <property type="entry name" value="Ribosomal_protein_S1-like"/>
</dbReference>
<dbReference type="InterPro" id="IPR050437">
    <property type="entry name" value="Ribos_protein_bS1-like"/>
</dbReference>
<dbReference type="CDD" id="cd04465">
    <property type="entry name" value="S1_RPS1_repeat_ec2_hs2"/>
    <property type="match status" value="1"/>
</dbReference>
<evidence type="ECO:0000256" key="2">
    <source>
        <dbReference type="ARBA" id="ARBA00022980"/>
    </source>
</evidence>
<evidence type="ECO:0000256" key="4">
    <source>
        <dbReference type="SAM" id="MobiDB-lite"/>
    </source>
</evidence>
<evidence type="ECO:0000313" key="7">
    <source>
        <dbReference type="Proteomes" id="UP001374803"/>
    </source>
</evidence>
<dbReference type="SUPFAM" id="SSF50249">
    <property type="entry name" value="Nucleic acid-binding proteins"/>
    <property type="match status" value="4"/>
</dbReference>
<evidence type="ECO:0000313" key="6">
    <source>
        <dbReference type="EMBL" id="WXB06537.1"/>
    </source>
</evidence>
<dbReference type="Gene3D" id="2.40.50.140">
    <property type="entry name" value="Nucleic acid-binding proteins"/>
    <property type="match status" value="3"/>
</dbReference>
<dbReference type="InterPro" id="IPR003029">
    <property type="entry name" value="S1_domain"/>
</dbReference>
<dbReference type="PANTHER" id="PTHR10724:SF7">
    <property type="entry name" value="SMALL RIBOSOMAL SUBUNIT PROTEIN BS1C"/>
    <property type="match status" value="1"/>
</dbReference>
<dbReference type="CDD" id="cd05688">
    <property type="entry name" value="S1_RPS1_repeat_ec3"/>
    <property type="match status" value="1"/>
</dbReference>
<sequence length="657" mass="68997">MEAKEAKSGEGGAEAKPGGDRAKKDNNKKKKAKKDRPAKEARERPAFNVGDVVFGKILEVSDDAIFVDLSGKGRAVFDKLELLLPEDVADQIEDEARRAEARAEAIISGRDPDAAEAAAAANHAAKEAAKATGEATGTEAAPAAEPGAEASEPALTNGAGENHAEHRRIVQSRPPEGDAPAAVEAEAAPVAEGAEAPAAAAESDVVEGGEAAAASESSGTAESADPGEGGGEPGTPGVVQLPRVVLEAGAPFVGVVHNDGGRGGLVVLTHHPKRASKAKPQVAAAFKQKNEIFGLVTGVIKGGVEVDVDGVRAFAPGSHMDLRLGADLHPLVGRRLAFFVTQYGKRGRDVVLSRRALLEAEAKVTREAALAKIQPGTTVTGTVRSVVQFGAFIDIGGVEGLVPLTEMSHNRGDTPSDVFKVGAQVEVKILRIDEKHKVWLSRRATIPDPWGAVAEKYAFGTRHTGKVVRLQPFGAFVELEPGVDGLIHTADLAIQRIEHPSEVVKVGDAIEVVVASLDPGSHRIGLHPAPTGPAADEAPQRVQLHKVVKVQVVSIETGGLTVRVLGATGRHARGFIPAGGTGTPRGTDLRKQFPPGHTLDAKVIEMDPKRSEIKLSIRAMQEESERSAYQQYRQQVKREAKFGTFADLLAKRGPTQK</sequence>
<comment type="similarity">
    <text evidence="1">Belongs to the bacterial ribosomal protein bS1 family.</text>
</comment>
<dbReference type="Pfam" id="PF00575">
    <property type="entry name" value="S1"/>
    <property type="match status" value="3"/>
</dbReference>
<dbReference type="Proteomes" id="UP001374803">
    <property type="component" value="Chromosome"/>
</dbReference>
<feature type="domain" description="S1 motif" evidence="5">
    <location>
        <begin position="545"/>
        <end position="618"/>
    </location>
</feature>
<feature type="region of interest" description="Disordered" evidence="4">
    <location>
        <begin position="188"/>
        <end position="238"/>
    </location>
</feature>
<accession>A0ABZ2LCR8</accession>
<feature type="compositionally biased region" description="Basic and acidic residues" evidence="4">
    <location>
        <begin position="35"/>
        <end position="45"/>
    </location>
</feature>
<evidence type="ECO:0000259" key="5">
    <source>
        <dbReference type="PROSITE" id="PS50126"/>
    </source>
</evidence>
<dbReference type="InterPro" id="IPR012340">
    <property type="entry name" value="NA-bd_OB-fold"/>
</dbReference>
<dbReference type="EMBL" id="CP089983">
    <property type="protein sequence ID" value="WXB06537.1"/>
    <property type="molecule type" value="Genomic_DNA"/>
</dbReference>
<protein>
    <submittedName>
        <fullName evidence="6">S1 RNA-binding domain-containing protein</fullName>
    </submittedName>
</protein>
<evidence type="ECO:0000256" key="1">
    <source>
        <dbReference type="ARBA" id="ARBA00006767"/>
    </source>
</evidence>
<proteinExistence type="inferred from homology"/>
<feature type="region of interest" description="Disordered" evidence="4">
    <location>
        <begin position="1"/>
        <end position="46"/>
    </location>
</feature>
<dbReference type="PANTHER" id="PTHR10724">
    <property type="entry name" value="30S RIBOSOMAL PROTEIN S1"/>
    <property type="match status" value="1"/>
</dbReference>
<feature type="domain" description="S1 motif" evidence="5">
    <location>
        <begin position="289"/>
        <end position="355"/>
    </location>
</feature>
<feature type="domain" description="S1 motif" evidence="5">
    <location>
        <begin position="376"/>
        <end position="443"/>
    </location>
</feature>
<organism evidence="6 7">
    <name type="scientific">Pendulispora rubella</name>
    <dbReference type="NCBI Taxonomy" id="2741070"/>
    <lineage>
        <taxon>Bacteria</taxon>
        <taxon>Pseudomonadati</taxon>
        <taxon>Myxococcota</taxon>
        <taxon>Myxococcia</taxon>
        <taxon>Myxococcales</taxon>
        <taxon>Sorangiineae</taxon>
        <taxon>Pendulisporaceae</taxon>
        <taxon>Pendulispora</taxon>
    </lineage>
</organism>
<keyword evidence="3" id="KW-0687">Ribonucleoprotein</keyword>